<keyword evidence="8" id="KW-0347">Helicase</keyword>
<dbReference type="STRING" id="1660073.CSUIS_0538"/>
<dbReference type="Proteomes" id="UP000194260">
    <property type="component" value="Chromosome"/>
</dbReference>
<evidence type="ECO:0000256" key="4">
    <source>
        <dbReference type="ARBA" id="ARBA00022695"/>
    </source>
</evidence>
<dbReference type="GO" id="GO:0005524">
    <property type="term" value="F:ATP binding"/>
    <property type="evidence" value="ECO:0007669"/>
    <property type="project" value="UniProtKB-KW"/>
</dbReference>
<keyword evidence="4" id="KW-0548">Nucleotidyltransferase</keyword>
<evidence type="ECO:0000256" key="11">
    <source>
        <dbReference type="SAM" id="Coils"/>
    </source>
</evidence>
<evidence type="ECO:0000256" key="2">
    <source>
        <dbReference type="ARBA" id="ARBA00022515"/>
    </source>
</evidence>
<dbReference type="NCBIfam" id="TIGR01613">
    <property type="entry name" value="primase_Cterm"/>
    <property type="match status" value="1"/>
</dbReference>
<feature type="domain" description="SF3 helicase" evidence="12">
    <location>
        <begin position="637"/>
        <end position="795"/>
    </location>
</feature>
<dbReference type="PANTHER" id="PTHR35372:SF2">
    <property type="entry name" value="SF3 HELICASE DOMAIN-CONTAINING PROTEIN"/>
    <property type="match status" value="1"/>
</dbReference>
<evidence type="ECO:0000256" key="3">
    <source>
        <dbReference type="ARBA" id="ARBA00022679"/>
    </source>
</evidence>
<dbReference type="Pfam" id="PF19263">
    <property type="entry name" value="DUF5906"/>
    <property type="match status" value="1"/>
</dbReference>
<gene>
    <name evidence="13" type="ORF">CSUIS_0538</name>
</gene>
<dbReference type="SMART" id="SM00493">
    <property type="entry name" value="TOPRIM"/>
    <property type="match status" value="1"/>
</dbReference>
<dbReference type="GO" id="GO:0006269">
    <property type="term" value="P:DNA replication, synthesis of primer"/>
    <property type="evidence" value="ECO:0007669"/>
    <property type="project" value="UniProtKB-KW"/>
</dbReference>
<dbReference type="RefSeq" id="WP_086297007.1">
    <property type="nucleotide sequence ID" value="NZ_CP018789.1"/>
</dbReference>
<keyword evidence="6" id="KW-0547">Nucleotide-binding</keyword>
<dbReference type="Pfam" id="PF13155">
    <property type="entry name" value="Toprim_2"/>
    <property type="match status" value="1"/>
</dbReference>
<proteinExistence type="predicted"/>
<dbReference type="Gene3D" id="3.40.1360.10">
    <property type="match status" value="1"/>
</dbReference>
<evidence type="ECO:0000256" key="10">
    <source>
        <dbReference type="ARBA" id="ARBA00023163"/>
    </source>
</evidence>
<dbReference type="GO" id="GO:1990077">
    <property type="term" value="C:primosome complex"/>
    <property type="evidence" value="ECO:0007669"/>
    <property type="project" value="UniProtKB-KW"/>
</dbReference>
<protein>
    <submittedName>
        <fullName evidence="13">Phage-associated DNA primase</fullName>
    </submittedName>
</protein>
<evidence type="ECO:0000259" key="12">
    <source>
        <dbReference type="PROSITE" id="PS51206"/>
    </source>
</evidence>
<dbReference type="PANTHER" id="PTHR35372">
    <property type="entry name" value="ATP BINDING PROTEIN-RELATED"/>
    <property type="match status" value="1"/>
</dbReference>
<dbReference type="InterPro" id="IPR004968">
    <property type="entry name" value="DNA_primase/NTPase_C"/>
</dbReference>
<dbReference type="GO" id="GO:0003677">
    <property type="term" value="F:DNA binding"/>
    <property type="evidence" value="ECO:0007669"/>
    <property type="project" value="InterPro"/>
</dbReference>
<evidence type="ECO:0000256" key="7">
    <source>
        <dbReference type="ARBA" id="ARBA00022801"/>
    </source>
</evidence>
<dbReference type="InterPro" id="IPR006171">
    <property type="entry name" value="TOPRIM_dom"/>
</dbReference>
<keyword evidence="5" id="KW-0235">DNA replication</keyword>
<keyword evidence="1" id="KW-0240">DNA-directed RNA polymerase</keyword>
<keyword evidence="10" id="KW-0804">Transcription</keyword>
<dbReference type="SMART" id="SM00400">
    <property type="entry name" value="ZnF_CHCC"/>
    <property type="match status" value="1"/>
</dbReference>
<dbReference type="GO" id="GO:0003899">
    <property type="term" value="F:DNA-directed RNA polymerase activity"/>
    <property type="evidence" value="ECO:0007669"/>
    <property type="project" value="InterPro"/>
</dbReference>
<keyword evidence="9" id="KW-0067">ATP-binding</keyword>
<dbReference type="InterPro" id="IPR002694">
    <property type="entry name" value="Znf_CHC2"/>
</dbReference>
<dbReference type="InterPro" id="IPR014818">
    <property type="entry name" value="Phage/plasmid_primase_P4_C"/>
</dbReference>
<dbReference type="SUPFAM" id="SSF57783">
    <property type="entry name" value="Zinc beta-ribbon"/>
    <property type="match status" value="1"/>
</dbReference>
<evidence type="ECO:0000256" key="1">
    <source>
        <dbReference type="ARBA" id="ARBA00022478"/>
    </source>
</evidence>
<dbReference type="GO" id="GO:0008270">
    <property type="term" value="F:zinc ion binding"/>
    <property type="evidence" value="ECO:0007669"/>
    <property type="project" value="InterPro"/>
</dbReference>
<dbReference type="InterPro" id="IPR034154">
    <property type="entry name" value="TOPRIM_DnaG/twinkle"/>
</dbReference>
<evidence type="ECO:0000256" key="5">
    <source>
        <dbReference type="ARBA" id="ARBA00022705"/>
    </source>
</evidence>
<dbReference type="Gene3D" id="3.40.50.300">
    <property type="entry name" value="P-loop containing nucleotide triphosphate hydrolases"/>
    <property type="match status" value="1"/>
</dbReference>
<dbReference type="AlphaFoldDB" id="A0A1X9SVT9"/>
<dbReference type="InterPro" id="IPR036977">
    <property type="entry name" value="DNA_primase_Znf_CHC2"/>
</dbReference>
<dbReference type="Pfam" id="PF01807">
    <property type="entry name" value="Zn_ribbon_DnaG"/>
    <property type="match status" value="1"/>
</dbReference>
<dbReference type="EMBL" id="CP018789">
    <property type="protein sequence ID" value="ARR00365.1"/>
    <property type="molecule type" value="Genomic_DNA"/>
</dbReference>
<dbReference type="Gene3D" id="3.90.580.10">
    <property type="entry name" value="Zinc finger, CHC2-type domain"/>
    <property type="match status" value="1"/>
</dbReference>
<dbReference type="GO" id="GO:0004386">
    <property type="term" value="F:helicase activity"/>
    <property type="evidence" value="ECO:0007669"/>
    <property type="project" value="UniProtKB-KW"/>
</dbReference>
<dbReference type="PROSITE" id="PS51206">
    <property type="entry name" value="SF3_HELICASE_1"/>
    <property type="match status" value="1"/>
</dbReference>
<evidence type="ECO:0000256" key="6">
    <source>
        <dbReference type="ARBA" id="ARBA00022741"/>
    </source>
</evidence>
<dbReference type="InterPro" id="IPR027417">
    <property type="entry name" value="P-loop_NTPase"/>
</dbReference>
<dbReference type="Pfam" id="PF08706">
    <property type="entry name" value="D5_N"/>
    <property type="match status" value="1"/>
</dbReference>
<keyword evidence="2" id="KW-0639">Primosome</keyword>
<dbReference type="CDD" id="cd01029">
    <property type="entry name" value="TOPRIM_primases"/>
    <property type="match status" value="1"/>
</dbReference>
<evidence type="ECO:0000256" key="8">
    <source>
        <dbReference type="ARBA" id="ARBA00022806"/>
    </source>
</evidence>
<sequence>MQDNIFELLKTYSKEQLRDLMSSRGIIFKDFKYHCPFHGQDKTPSGSISFKKGSAFFNCFACGTGGDAGKFIELYEKLSPAKAAKVALNFIGFNFEESLSDEELEAKKEAFIKLQKEQEAARAKLEQEAEQKAQMVRAKLSKIAPNFLQQAKNLGALAEPFDIFIAKTDYFDYLFDRYIGFDPQNDSVAIVISNEQGEVINIKHRTKFKWDSEARCYSNERVSGKWIGASGASAYPFPIDFYNEFDSDIVVICEGEKDAINLCSLGVCALTLGGVNNSWQKHKELLRDKIVYIWFDNDKAGYTSAIARYKEIEAVAKSVYITLFYKLCPAAPAKYDISDYLGANQAKFTSSDKIIDKLIYSSFKLTNDLIDEIGELYECDLKEFKEPFKKVTFSDICKEIMQTDKDGNYLNIIPVKGELDDNQIDYFIKLFKSKELKDITAEVKSAMLENRLFITPQADKDLEQWAKVVDKICDFQKILRTNYHQTHLADMCDSFIKSVRKLGYDIAEYKGQIYFWNGNFYSFVDDREIYKFLLHHWMGASGVDKKKITDRTATELIDNIRGQGVLIDAKRKEPSLINKRVINLRNGSIIISKSGKIVFSQHHNKKLYATNMLDFDYNPEAKCPKWEKFLSQVMNDEDRLTLMEFIGYCFLPSHDYESFLFLYGKSGSNGKSVILDVLRSFFGEDNVSNLQLQQLEGHELHGLANKMLNIGSEIDKLGVDKGQFSNLKALVSPRDQIQINPKNQQPYSLKPEDKPKFAFAGNDKPKSNIDNAVFRRMLLIGFDKEIKDDEKIRGLSERFSDELDGIFALALKGLNRLVTNGKFTKGQKMQDALDEYKDEVNPTRVFIRDAIKPNKERFTPNKYLYLLYCEFAKERGNRPMSQTKFTQTLKDELAMSNIDFQVISRKSSIPKIGLASVERGFAGIEINTDFDITSVTINNMNLDIENMSEPCSVL</sequence>
<accession>A0A1X9SVT9</accession>
<name>A0A1X9SVT9_9BACT</name>
<dbReference type="KEGG" id="camy:CSUIS_0538"/>
<dbReference type="GO" id="GO:0016787">
    <property type="term" value="F:hydrolase activity"/>
    <property type="evidence" value="ECO:0007669"/>
    <property type="project" value="UniProtKB-KW"/>
</dbReference>
<keyword evidence="3" id="KW-0808">Transferase</keyword>
<keyword evidence="7" id="KW-0378">Hydrolase</keyword>
<dbReference type="InterPro" id="IPR051620">
    <property type="entry name" value="ORF904-like_C"/>
</dbReference>
<organism evidence="13 14">
    <name type="scientific">Campylobacter porcelli</name>
    <dbReference type="NCBI Taxonomy" id="1660073"/>
    <lineage>
        <taxon>Bacteria</taxon>
        <taxon>Pseudomonadati</taxon>
        <taxon>Campylobacterota</taxon>
        <taxon>Epsilonproteobacteria</taxon>
        <taxon>Campylobacterales</taxon>
        <taxon>Campylobacteraceae</taxon>
        <taxon>Campylobacter</taxon>
    </lineage>
</organism>
<dbReference type="InterPro" id="IPR006500">
    <property type="entry name" value="Helicase_put_C_phage/plasmid"/>
</dbReference>
<evidence type="ECO:0000256" key="9">
    <source>
        <dbReference type="ARBA" id="ARBA00022840"/>
    </source>
</evidence>
<dbReference type="GO" id="GO:0000428">
    <property type="term" value="C:DNA-directed RNA polymerase complex"/>
    <property type="evidence" value="ECO:0007669"/>
    <property type="project" value="UniProtKB-KW"/>
</dbReference>
<reference evidence="14" key="1">
    <citation type="journal article" date="2017" name="Genome Biol. Evol.">
        <title>Comparative Genomic Analysis Identifies a Campylobacter Clade Deficient in Selenium Metabolism.</title>
        <authorList>
            <person name="Miller W.G."/>
            <person name="Yee E."/>
            <person name="Lopes B.S."/>
            <person name="Chapman M.H."/>
            <person name="Huynh S."/>
            <person name="Bono J.L."/>
            <person name="Parker C.T."/>
            <person name="Strachan N.J.C."/>
            <person name="Forbes K.J."/>
        </authorList>
    </citation>
    <scope>NUCLEOTIDE SEQUENCE [LARGE SCALE GENOMIC DNA]</scope>
    <source>
        <strain evidence="14">RM6137</strain>
    </source>
</reference>
<evidence type="ECO:0000313" key="14">
    <source>
        <dbReference type="Proteomes" id="UP000194260"/>
    </source>
</evidence>
<feature type="coiled-coil region" evidence="11">
    <location>
        <begin position="104"/>
        <end position="135"/>
    </location>
</feature>
<dbReference type="InterPro" id="IPR045455">
    <property type="entry name" value="NrS-1_pol-like_helicase"/>
</dbReference>
<evidence type="ECO:0000313" key="13">
    <source>
        <dbReference type="EMBL" id="ARR00365.1"/>
    </source>
</evidence>
<dbReference type="SUPFAM" id="SSF56731">
    <property type="entry name" value="DNA primase core"/>
    <property type="match status" value="1"/>
</dbReference>
<keyword evidence="11" id="KW-0175">Coiled coil</keyword>
<dbReference type="InterPro" id="IPR014015">
    <property type="entry name" value="Helicase_SF3_DNA-vir"/>
</dbReference>
<dbReference type="Pfam" id="PF03288">
    <property type="entry name" value="Pox_D5"/>
    <property type="match status" value="1"/>
</dbReference>